<sequence length="117" mass="13401">MRYLIRRCLHNWPEDSVVRSLRNIVAAMEPEKLRLLIEEIIVPAEKAGIEEGWMDMIMMSLGAKQRTNATMVEIAKGNADIPIVPRERGGPRFSRHDPVMELGSTRYKRVTVESRPS</sequence>
<reference evidence="2 3" key="1">
    <citation type="submission" date="2020-01" db="EMBL/GenBank/DDBJ databases">
        <title>Draft genome sequence of Aspergillus lentulus IFM 60648.</title>
        <authorList>
            <person name="Takahashi H."/>
            <person name="Yaguchi T."/>
        </authorList>
    </citation>
    <scope>NUCLEOTIDE SEQUENCE [LARGE SCALE GENOMIC DNA]</scope>
    <source>
        <strain evidence="2 3">IFM 60648</strain>
    </source>
</reference>
<organism evidence="2 3">
    <name type="scientific">Aspergillus lentulus</name>
    <dbReference type="NCBI Taxonomy" id="293939"/>
    <lineage>
        <taxon>Eukaryota</taxon>
        <taxon>Fungi</taxon>
        <taxon>Dikarya</taxon>
        <taxon>Ascomycota</taxon>
        <taxon>Pezizomycotina</taxon>
        <taxon>Eurotiomycetes</taxon>
        <taxon>Eurotiomycetidae</taxon>
        <taxon>Eurotiales</taxon>
        <taxon>Aspergillaceae</taxon>
        <taxon>Aspergillus</taxon>
        <taxon>Aspergillus subgen. Fumigati</taxon>
    </lineage>
</organism>
<comment type="caution">
    <text evidence="2">The sequence shown here is derived from an EMBL/GenBank/DDBJ whole genome shotgun (WGS) entry which is preliminary data.</text>
</comment>
<dbReference type="PANTHER" id="PTHR43712:SF1">
    <property type="entry name" value="HYPOTHETICAL O-METHYLTRANSFERASE (EUROFUNG)-RELATED"/>
    <property type="match status" value="1"/>
</dbReference>
<evidence type="ECO:0000313" key="3">
    <source>
        <dbReference type="Proteomes" id="UP000465220"/>
    </source>
</evidence>
<dbReference type="PANTHER" id="PTHR43712">
    <property type="entry name" value="PUTATIVE (AFU_ORTHOLOGUE AFUA_4G14580)-RELATED"/>
    <property type="match status" value="1"/>
</dbReference>
<keyword evidence="3" id="KW-1185">Reference proteome</keyword>
<dbReference type="EMBL" id="BLKI01000017">
    <property type="protein sequence ID" value="GFF73124.1"/>
    <property type="molecule type" value="Genomic_DNA"/>
</dbReference>
<evidence type="ECO:0000259" key="1">
    <source>
        <dbReference type="Pfam" id="PF00891"/>
    </source>
</evidence>
<dbReference type="Proteomes" id="UP000465220">
    <property type="component" value="Unassembled WGS sequence"/>
</dbReference>
<dbReference type="InterPro" id="IPR029063">
    <property type="entry name" value="SAM-dependent_MTases_sf"/>
</dbReference>
<protein>
    <recommendedName>
        <fullName evidence="1">O-methyltransferase C-terminal domain-containing protein</fullName>
    </recommendedName>
</protein>
<gene>
    <name evidence="2" type="ORF">IFM60648_03858</name>
</gene>
<feature type="domain" description="O-methyltransferase C-terminal" evidence="1">
    <location>
        <begin position="3"/>
        <end position="77"/>
    </location>
</feature>
<dbReference type="Gene3D" id="3.40.50.150">
    <property type="entry name" value="Vaccinia Virus protein VP39"/>
    <property type="match status" value="1"/>
</dbReference>
<dbReference type="InterPro" id="IPR001077">
    <property type="entry name" value="COMT_C"/>
</dbReference>
<evidence type="ECO:0000313" key="2">
    <source>
        <dbReference type="EMBL" id="GFF73124.1"/>
    </source>
</evidence>
<accession>A0ABQ1A452</accession>
<proteinExistence type="predicted"/>
<name>A0ABQ1A452_ASPLE</name>
<dbReference type="Pfam" id="PF00891">
    <property type="entry name" value="Methyltransf_2"/>
    <property type="match status" value="1"/>
</dbReference>